<accession>A0A2I1BWT8</accession>
<evidence type="ECO:0000313" key="2">
    <source>
        <dbReference type="Proteomes" id="UP000234474"/>
    </source>
</evidence>
<evidence type="ECO:0000313" key="1">
    <source>
        <dbReference type="EMBL" id="PKX89830.1"/>
    </source>
</evidence>
<proteinExistence type="predicted"/>
<dbReference type="VEuPathDB" id="FungiDB:P174DRAFT_425001"/>
<dbReference type="EMBL" id="MSZS01000009">
    <property type="protein sequence ID" value="PKX89830.1"/>
    <property type="molecule type" value="Genomic_DNA"/>
</dbReference>
<keyword evidence="2" id="KW-1185">Reference proteome</keyword>
<sequence>MAAPLVNSGKLSAADESVLSSWPKREGYIMVMDASEVASYVVAHGGVGKLPVSPTSPRLSVTPSSSVWVRRDGIREVIRPTAVPTGAPPAQQEHGILPSFFSWIGLQIHPFARCMVGGVSSEKHSNVKI</sequence>
<comment type="caution">
    <text evidence="1">The sequence shown here is derived from an EMBL/GenBank/DDBJ whole genome shotgun (WGS) entry which is preliminary data.</text>
</comment>
<reference evidence="2" key="1">
    <citation type="journal article" date="2018" name="Proc. Natl. Acad. Sci. U.S.A.">
        <title>Linking secondary metabolites to gene clusters through genome sequencing of six diverse Aspergillus species.</title>
        <authorList>
            <person name="Kaerboelling I."/>
            <person name="Vesth T.C."/>
            <person name="Frisvad J.C."/>
            <person name="Nybo J.L."/>
            <person name="Theobald S."/>
            <person name="Kuo A."/>
            <person name="Bowyer P."/>
            <person name="Matsuda Y."/>
            <person name="Mondo S."/>
            <person name="Lyhne E.K."/>
            <person name="Kogle M.E."/>
            <person name="Clum A."/>
            <person name="Lipzen A."/>
            <person name="Salamov A."/>
            <person name="Ngan C.Y."/>
            <person name="Daum C."/>
            <person name="Chiniquy J."/>
            <person name="Barry K."/>
            <person name="LaButti K."/>
            <person name="Haridas S."/>
            <person name="Simmons B.A."/>
            <person name="Magnuson J.K."/>
            <person name="Mortensen U.H."/>
            <person name="Larsen T.O."/>
            <person name="Grigoriev I.V."/>
            <person name="Baker S.E."/>
            <person name="Andersen M.R."/>
        </authorList>
    </citation>
    <scope>NUCLEOTIDE SEQUENCE [LARGE SCALE GENOMIC DNA]</scope>
    <source>
        <strain evidence="2">IBT 16806</strain>
    </source>
</reference>
<protein>
    <submittedName>
        <fullName evidence="1">Uncharacterized protein</fullName>
    </submittedName>
</protein>
<dbReference type="GeneID" id="36532571"/>
<dbReference type="RefSeq" id="XP_024678425.1">
    <property type="nucleotide sequence ID" value="XM_024825246.1"/>
</dbReference>
<gene>
    <name evidence="1" type="ORF">P174DRAFT_425001</name>
</gene>
<name>A0A2I1BWT8_ASPN1</name>
<dbReference type="Proteomes" id="UP000234474">
    <property type="component" value="Unassembled WGS sequence"/>
</dbReference>
<dbReference type="AlphaFoldDB" id="A0A2I1BWT8"/>
<dbReference type="OrthoDB" id="1637350at2759"/>
<organism evidence="1 2">
    <name type="scientific">Aspergillus novofumigatus (strain IBT 16806)</name>
    <dbReference type="NCBI Taxonomy" id="1392255"/>
    <lineage>
        <taxon>Eukaryota</taxon>
        <taxon>Fungi</taxon>
        <taxon>Dikarya</taxon>
        <taxon>Ascomycota</taxon>
        <taxon>Pezizomycotina</taxon>
        <taxon>Eurotiomycetes</taxon>
        <taxon>Eurotiomycetidae</taxon>
        <taxon>Eurotiales</taxon>
        <taxon>Aspergillaceae</taxon>
        <taxon>Aspergillus</taxon>
        <taxon>Aspergillus subgen. Fumigati</taxon>
    </lineage>
</organism>